<gene>
    <name evidence="1" type="ORF">A3A75_01975</name>
</gene>
<evidence type="ECO:0000313" key="1">
    <source>
        <dbReference type="EMBL" id="OGM61004.1"/>
    </source>
</evidence>
<sequence>MSEDQPYDISNPLKLTPVDLERIGSPPKRDYSNLWNLPAKVEELGFRLSTSSTYQPDMKGASSITEGRVFRLPRFVLEFRDSKLEDVESLLPFSIPREHLPRHSFFRSVRFSSLIEKGGGIKPSETTSPPDLSEVSDARVTYLHGKTLSENYGAIAAGSADDSEQKVDEVFSYLYHLWGGRTRLPIATFPQETFSTPDGKLTREEAIAKGYFKDPKVETVVSLWAMRCPWTIDDVVGIFGNPDTMSTKAKSKYFSGMIHPGVEFFKTENHPSAKVTETAISFAQELVSYAKNDEDDRWSELAEKYGDINPDNLSQFYSD</sequence>
<protein>
    <submittedName>
        <fullName evidence="1">Uncharacterized protein</fullName>
    </submittedName>
</protein>
<reference evidence="1 2" key="1">
    <citation type="journal article" date="2016" name="Nat. Commun.">
        <title>Thousands of microbial genomes shed light on interconnected biogeochemical processes in an aquifer system.</title>
        <authorList>
            <person name="Anantharaman K."/>
            <person name="Brown C.T."/>
            <person name="Hug L.A."/>
            <person name="Sharon I."/>
            <person name="Castelle C.J."/>
            <person name="Probst A.J."/>
            <person name="Thomas B.C."/>
            <person name="Singh A."/>
            <person name="Wilkins M.J."/>
            <person name="Karaoz U."/>
            <person name="Brodie E.L."/>
            <person name="Williams K.H."/>
            <person name="Hubbard S.S."/>
            <person name="Banfield J.F."/>
        </authorList>
    </citation>
    <scope>NUCLEOTIDE SEQUENCE [LARGE SCALE GENOMIC DNA]</scope>
</reference>
<dbReference type="Proteomes" id="UP000179018">
    <property type="component" value="Unassembled WGS sequence"/>
</dbReference>
<dbReference type="STRING" id="1802516.A3A75_01975"/>
<dbReference type="EMBL" id="MGHC01000002">
    <property type="protein sequence ID" value="OGM61004.1"/>
    <property type="molecule type" value="Genomic_DNA"/>
</dbReference>
<proteinExistence type="predicted"/>
<name>A0A1F8BAC9_9BACT</name>
<evidence type="ECO:0000313" key="2">
    <source>
        <dbReference type="Proteomes" id="UP000179018"/>
    </source>
</evidence>
<dbReference type="AlphaFoldDB" id="A0A1F8BAC9"/>
<comment type="caution">
    <text evidence="1">The sequence shown here is derived from an EMBL/GenBank/DDBJ whole genome shotgun (WGS) entry which is preliminary data.</text>
</comment>
<organism evidence="1 2">
    <name type="scientific">Candidatus Woesebacteria bacterium RIFCSPLOWO2_01_FULL_39_10</name>
    <dbReference type="NCBI Taxonomy" id="1802516"/>
    <lineage>
        <taxon>Bacteria</taxon>
        <taxon>Candidatus Woeseibacteriota</taxon>
    </lineage>
</organism>
<accession>A0A1F8BAC9</accession>